<dbReference type="InterPro" id="IPR001338">
    <property type="entry name" value="Class_I_Hydrophobin"/>
</dbReference>
<organism evidence="7 8">
    <name type="scientific">Hohenbuehelia grisea</name>
    <dbReference type="NCBI Taxonomy" id="104357"/>
    <lineage>
        <taxon>Eukaryota</taxon>
        <taxon>Fungi</taxon>
        <taxon>Dikarya</taxon>
        <taxon>Basidiomycota</taxon>
        <taxon>Agaricomycotina</taxon>
        <taxon>Agaricomycetes</taxon>
        <taxon>Agaricomycetidae</taxon>
        <taxon>Agaricales</taxon>
        <taxon>Pleurotineae</taxon>
        <taxon>Pleurotaceae</taxon>
        <taxon>Hohenbuehelia</taxon>
    </lineage>
</organism>
<evidence type="ECO:0000256" key="3">
    <source>
        <dbReference type="ARBA" id="ARBA00022512"/>
    </source>
</evidence>
<dbReference type="EMBL" id="JASNQZ010000014">
    <property type="protein sequence ID" value="KAL0948091.1"/>
    <property type="molecule type" value="Genomic_DNA"/>
</dbReference>
<dbReference type="SMART" id="SM00075">
    <property type="entry name" value="HYDRO"/>
    <property type="match status" value="1"/>
</dbReference>
<keyword evidence="6" id="KW-0732">Signal</keyword>
<gene>
    <name evidence="7" type="ORF">HGRIS_010712</name>
</gene>
<keyword evidence="8" id="KW-1185">Reference proteome</keyword>
<evidence type="ECO:0000313" key="7">
    <source>
        <dbReference type="EMBL" id="KAL0948091.1"/>
    </source>
</evidence>
<evidence type="ECO:0000256" key="1">
    <source>
        <dbReference type="ARBA" id="ARBA00004191"/>
    </source>
</evidence>
<dbReference type="CDD" id="cd23507">
    <property type="entry name" value="hydrophobin_I"/>
    <property type="match status" value="1"/>
</dbReference>
<name>A0ABR3IXJ6_9AGAR</name>
<evidence type="ECO:0000256" key="6">
    <source>
        <dbReference type="RuleBase" id="RU365009"/>
    </source>
</evidence>
<keyword evidence="4 6" id="KW-0964">Secreted</keyword>
<comment type="similarity">
    <text evidence="2 6">Belongs to the fungal hydrophobin family.</text>
</comment>
<evidence type="ECO:0000256" key="2">
    <source>
        <dbReference type="ARBA" id="ARBA00010446"/>
    </source>
</evidence>
<sequence>MFSSSVVAFVLALPLLSAAAAVPEGGIVAARQASGGQCNTGPVLCCNSVQNATAASVVSTANMLGAASLLGSLGSALGLVGLTCNPINIIGAGGTSCGAQPVCCSNNQFNGLLVFGCSPIIL</sequence>
<evidence type="ECO:0000256" key="4">
    <source>
        <dbReference type="ARBA" id="ARBA00022525"/>
    </source>
</evidence>
<proteinExistence type="inferred from homology"/>
<dbReference type="Pfam" id="PF01185">
    <property type="entry name" value="Hydrophobin"/>
    <property type="match status" value="1"/>
</dbReference>
<dbReference type="Proteomes" id="UP001556367">
    <property type="component" value="Unassembled WGS sequence"/>
</dbReference>
<keyword evidence="3 6" id="KW-0134">Cell wall</keyword>
<comment type="subcellular location">
    <subcellularLocation>
        <location evidence="1 6">Secreted</location>
        <location evidence="1 6">Cell wall</location>
    </subcellularLocation>
</comment>
<feature type="chain" id="PRO_5045011443" description="Hydrophobin" evidence="6">
    <location>
        <begin position="22"/>
        <end position="122"/>
    </location>
</feature>
<evidence type="ECO:0000313" key="8">
    <source>
        <dbReference type="Proteomes" id="UP001556367"/>
    </source>
</evidence>
<evidence type="ECO:0000256" key="5">
    <source>
        <dbReference type="ARBA" id="ARBA00023157"/>
    </source>
</evidence>
<keyword evidence="5 6" id="KW-1015">Disulfide bond</keyword>
<reference evidence="8" key="1">
    <citation type="submission" date="2024-06" db="EMBL/GenBank/DDBJ databases">
        <title>Multi-omics analyses provide insights into the biosynthesis of the anticancer antibiotic pleurotin in Hohenbuehelia grisea.</title>
        <authorList>
            <person name="Weaver J.A."/>
            <person name="Alberti F."/>
        </authorList>
    </citation>
    <scope>NUCLEOTIDE SEQUENCE [LARGE SCALE GENOMIC DNA]</scope>
    <source>
        <strain evidence="8">T-177</strain>
    </source>
</reference>
<protein>
    <recommendedName>
        <fullName evidence="6">Hydrophobin</fullName>
    </recommendedName>
</protein>
<comment type="caution">
    <text evidence="7">The sequence shown here is derived from an EMBL/GenBank/DDBJ whole genome shotgun (WGS) entry which is preliminary data.</text>
</comment>
<accession>A0ABR3IXJ6</accession>
<feature type="signal peptide" evidence="6">
    <location>
        <begin position="1"/>
        <end position="21"/>
    </location>
</feature>